<reference evidence="1" key="2">
    <citation type="submission" date="2020-09" db="EMBL/GenBank/DDBJ databases">
        <authorList>
            <person name="Sun Q."/>
            <person name="Zhou Y."/>
        </authorList>
    </citation>
    <scope>NUCLEOTIDE SEQUENCE</scope>
    <source>
        <strain evidence="1">CGMCC 1.15758</strain>
    </source>
</reference>
<protein>
    <submittedName>
        <fullName evidence="1">Uncharacterized protein</fullName>
    </submittedName>
</protein>
<name>A0A8J3E8G0_9GAMM</name>
<dbReference type="AlphaFoldDB" id="A0A8J3E8G0"/>
<evidence type="ECO:0000313" key="2">
    <source>
        <dbReference type="Proteomes" id="UP000636949"/>
    </source>
</evidence>
<reference evidence="1" key="1">
    <citation type="journal article" date="2014" name="Int. J. Syst. Evol. Microbiol.">
        <title>Complete genome sequence of Corynebacterium casei LMG S-19264T (=DSM 44701T), isolated from a smear-ripened cheese.</title>
        <authorList>
            <consortium name="US DOE Joint Genome Institute (JGI-PGF)"/>
            <person name="Walter F."/>
            <person name="Albersmeier A."/>
            <person name="Kalinowski J."/>
            <person name="Ruckert C."/>
        </authorList>
    </citation>
    <scope>NUCLEOTIDE SEQUENCE</scope>
    <source>
        <strain evidence="1">CGMCC 1.15758</strain>
    </source>
</reference>
<keyword evidence="2" id="KW-1185">Reference proteome</keyword>
<sequence>MNTYTKQNDHTVITDQRVDFVGCHHIESEDGLSVCANMESTIALLNEKIEVLQAKGFEVVSVSPVISGTSTYGQFPVAHQQPQRQGFISHFIDACTETRRQKKLKKSNNPQHGKNMGASHLLQAQSSLGIPYSMGFSYTQGFTIFSKKTVRNLSGE</sequence>
<dbReference type="Proteomes" id="UP000636949">
    <property type="component" value="Unassembled WGS sequence"/>
</dbReference>
<comment type="caution">
    <text evidence="1">The sequence shown here is derived from an EMBL/GenBank/DDBJ whole genome shotgun (WGS) entry which is preliminary data.</text>
</comment>
<proteinExistence type="predicted"/>
<dbReference type="EMBL" id="BMJS01000006">
    <property type="protein sequence ID" value="GGF93702.1"/>
    <property type="molecule type" value="Genomic_DNA"/>
</dbReference>
<evidence type="ECO:0000313" key="1">
    <source>
        <dbReference type="EMBL" id="GGF93702.1"/>
    </source>
</evidence>
<dbReference type="RefSeq" id="WP_117001800.1">
    <property type="nucleotide sequence ID" value="NZ_BMJS01000006.1"/>
</dbReference>
<accession>A0A8J3E8G0</accession>
<gene>
    <name evidence="1" type="ORF">GCM10010995_08610</name>
</gene>
<organism evidence="1 2">
    <name type="scientific">Cysteiniphilum litorale</name>
    <dbReference type="NCBI Taxonomy" id="2056700"/>
    <lineage>
        <taxon>Bacteria</taxon>
        <taxon>Pseudomonadati</taxon>
        <taxon>Pseudomonadota</taxon>
        <taxon>Gammaproteobacteria</taxon>
        <taxon>Thiotrichales</taxon>
        <taxon>Fastidiosibacteraceae</taxon>
        <taxon>Cysteiniphilum</taxon>
    </lineage>
</organism>